<accession>A0A1L7WE50</accession>
<evidence type="ECO:0000256" key="2">
    <source>
        <dbReference type="ARBA" id="ARBA00022692"/>
    </source>
</evidence>
<proteinExistence type="inferred from homology"/>
<name>A0A1L7WE50_9HELO</name>
<evidence type="ECO:0000313" key="9">
    <source>
        <dbReference type="Proteomes" id="UP000184330"/>
    </source>
</evidence>
<dbReference type="OrthoDB" id="5329176at2759"/>
<dbReference type="PANTHER" id="PTHR33048:SF47">
    <property type="entry name" value="INTEGRAL MEMBRANE PROTEIN-RELATED"/>
    <property type="match status" value="1"/>
</dbReference>
<keyword evidence="4 6" id="KW-0472">Membrane</keyword>
<protein>
    <recommendedName>
        <fullName evidence="7">Rhodopsin domain-containing protein</fullName>
    </recommendedName>
</protein>
<comment type="subcellular location">
    <subcellularLocation>
        <location evidence="1">Membrane</location>
        <topology evidence="1">Multi-pass membrane protein</topology>
    </subcellularLocation>
</comment>
<dbReference type="Proteomes" id="UP000184330">
    <property type="component" value="Unassembled WGS sequence"/>
</dbReference>
<feature type="transmembrane region" description="Helical" evidence="6">
    <location>
        <begin position="42"/>
        <end position="63"/>
    </location>
</feature>
<feature type="transmembrane region" description="Helical" evidence="6">
    <location>
        <begin position="121"/>
        <end position="141"/>
    </location>
</feature>
<dbReference type="PANTHER" id="PTHR33048">
    <property type="entry name" value="PTH11-LIKE INTEGRAL MEMBRANE PROTEIN (AFU_ORTHOLOGUE AFUA_5G11245)"/>
    <property type="match status" value="1"/>
</dbReference>
<feature type="transmembrane region" description="Helical" evidence="6">
    <location>
        <begin position="167"/>
        <end position="192"/>
    </location>
</feature>
<evidence type="ECO:0000256" key="5">
    <source>
        <dbReference type="ARBA" id="ARBA00038359"/>
    </source>
</evidence>
<comment type="similarity">
    <text evidence="5">Belongs to the SAT4 family.</text>
</comment>
<evidence type="ECO:0000256" key="1">
    <source>
        <dbReference type="ARBA" id="ARBA00004141"/>
    </source>
</evidence>
<evidence type="ECO:0000256" key="3">
    <source>
        <dbReference type="ARBA" id="ARBA00022989"/>
    </source>
</evidence>
<dbReference type="Pfam" id="PF20684">
    <property type="entry name" value="Fung_rhodopsin"/>
    <property type="match status" value="1"/>
</dbReference>
<evidence type="ECO:0000256" key="6">
    <source>
        <dbReference type="SAM" id="Phobius"/>
    </source>
</evidence>
<keyword evidence="2 6" id="KW-0812">Transmembrane</keyword>
<feature type="transmembrane region" description="Helical" evidence="6">
    <location>
        <begin position="204"/>
        <end position="224"/>
    </location>
</feature>
<evidence type="ECO:0000256" key="4">
    <source>
        <dbReference type="ARBA" id="ARBA00023136"/>
    </source>
</evidence>
<evidence type="ECO:0000313" key="8">
    <source>
        <dbReference type="EMBL" id="CZR51053.1"/>
    </source>
</evidence>
<feature type="transmembrane region" description="Helical" evidence="6">
    <location>
        <begin position="12"/>
        <end position="30"/>
    </location>
</feature>
<dbReference type="GO" id="GO:0016020">
    <property type="term" value="C:membrane"/>
    <property type="evidence" value="ECO:0007669"/>
    <property type="project" value="UniProtKB-SubCell"/>
</dbReference>
<evidence type="ECO:0000259" key="7">
    <source>
        <dbReference type="Pfam" id="PF20684"/>
    </source>
</evidence>
<dbReference type="InterPro" id="IPR052337">
    <property type="entry name" value="SAT4-like"/>
</dbReference>
<dbReference type="EMBL" id="FJOG01000001">
    <property type="protein sequence ID" value="CZR51053.1"/>
    <property type="molecule type" value="Genomic_DNA"/>
</dbReference>
<dbReference type="InterPro" id="IPR049326">
    <property type="entry name" value="Rhodopsin_dom_fungi"/>
</dbReference>
<keyword evidence="9" id="KW-1185">Reference proteome</keyword>
<keyword evidence="3 6" id="KW-1133">Transmembrane helix</keyword>
<reference evidence="8 9" key="1">
    <citation type="submission" date="2016-03" db="EMBL/GenBank/DDBJ databases">
        <authorList>
            <person name="Ploux O."/>
        </authorList>
    </citation>
    <scope>NUCLEOTIDE SEQUENCE [LARGE SCALE GENOMIC DNA]</scope>
    <source>
        <strain evidence="8 9">UAMH 11012</strain>
    </source>
</reference>
<feature type="transmembrane region" description="Helical" evidence="6">
    <location>
        <begin position="94"/>
        <end position="114"/>
    </location>
</feature>
<sequence length="371" mass="41921">MFDSLQSSCYGVATAFFVICTITILLRLYSRSFLVKSFGWDDWCMFAILFFNCGQQAILYYFIYNGAGLHIDVVLETVPNWLVNLTNALFVEEIYYVWMHWVVKTAFLLFYLRFAVKGFRVLVFCTMGLNTLFTVITWLVYCFQCIPLDAFFNKAAHPEVKCLDNSILAFVPAAFSILIDIFIVILPIRPLWEIQVSLRKRLTLISIVSLGGIVVVISLVRLIVLREFQKGTDFTYTLGKLIIISSIEIEVAIMVANGPSLKIFWAKYISKTTPTEKDQSDGSNTVTDMSSVQRRRKLYSTSSCYVGSNCSPQSPIQEGDIETTEGLHSHSEEALWKVESGIIVTSSVGVEFHAGRGPQDTSATYNQFDKD</sequence>
<organism evidence="8 9">
    <name type="scientific">Phialocephala subalpina</name>
    <dbReference type="NCBI Taxonomy" id="576137"/>
    <lineage>
        <taxon>Eukaryota</taxon>
        <taxon>Fungi</taxon>
        <taxon>Dikarya</taxon>
        <taxon>Ascomycota</taxon>
        <taxon>Pezizomycotina</taxon>
        <taxon>Leotiomycetes</taxon>
        <taxon>Helotiales</taxon>
        <taxon>Mollisiaceae</taxon>
        <taxon>Phialocephala</taxon>
        <taxon>Phialocephala fortinii species complex</taxon>
    </lineage>
</organism>
<dbReference type="AlphaFoldDB" id="A0A1L7WE50"/>
<feature type="domain" description="Rhodopsin" evidence="7">
    <location>
        <begin position="26"/>
        <end position="264"/>
    </location>
</feature>
<gene>
    <name evidence="8" type="ORF">PAC_00928</name>
</gene>